<protein>
    <submittedName>
        <fullName evidence="1">Uncharacterized protein</fullName>
    </submittedName>
</protein>
<dbReference type="EMBL" id="GGEC01071773">
    <property type="protein sequence ID" value="MBX52257.1"/>
    <property type="molecule type" value="Transcribed_RNA"/>
</dbReference>
<sequence length="41" mass="4519">MKLMSFLSSSAVHGPFFNPTLSQHGCLPIFHSHTEFPLTSS</sequence>
<accession>A0A2P2PC09</accession>
<reference evidence="1" key="1">
    <citation type="submission" date="2018-02" db="EMBL/GenBank/DDBJ databases">
        <title>Rhizophora mucronata_Transcriptome.</title>
        <authorList>
            <person name="Meera S.P."/>
            <person name="Sreeshan A."/>
            <person name="Augustine A."/>
        </authorList>
    </citation>
    <scope>NUCLEOTIDE SEQUENCE</scope>
    <source>
        <tissue evidence="1">Leaf</tissue>
    </source>
</reference>
<name>A0A2P2PC09_RHIMU</name>
<evidence type="ECO:0000313" key="1">
    <source>
        <dbReference type="EMBL" id="MBX52257.1"/>
    </source>
</evidence>
<organism evidence="1">
    <name type="scientific">Rhizophora mucronata</name>
    <name type="common">Asiatic mangrove</name>
    <dbReference type="NCBI Taxonomy" id="61149"/>
    <lineage>
        <taxon>Eukaryota</taxon>
        <taxon>Viridiplantae</taxon>
        <taxon>Streptophyta</taxon>
        <taxon>Embryophyta</taxon>
        <taxon>Tracheophyta</taxon>
        <taxon>Spermatophyta</taxon>
        <taxon>Magnoliopsida</taxon>
        <taxon>eudicotyledons</taxon>
        <taxon>Gunneridae</taxon>
        <taxon>Pentapetalae</taxon>
        <taxon>rosids</taxon>
        <taxon>fabids</taxon>
        <taxon>Malpighiales</taxon>
        <taxon>Rhizophoraceae</taxon>
        <taxon>Rhizophora</taxon>
    </lineage>
</organism>
<proteinExistence type="predicted"/>
<dbReference type="AlphaFoldDB" id="A0A2P2PC09"/>